<evidence type="ECO:0000256" key="6">
    <source>
        <dbReference type="ARBA" id="ARBA00022833"/>
    </source>
</evidence>
<dbReference type="GO" id="GO:0005634">
    <property type="term" value="C:nucleus"/>
    <property type="evidence" value="ECO:0007669"/>
    <property type="project" value="UniProtKB-SubCell"/>
</dbReference>
<evidence type="ECO:0000256" key="1">
    <source>
        <dbReference type="ARBA" id="ARBA00004123"/>
    </source>
</evidence>
<comment type="caution">
    <text evidence="11">Lacks conserved residue(s) required for the propagation of feature annotation.</text>
</comment>
<dbReference type="PROSITE" id="PS51084">
    <property type="entry name" value="HIT_2"/>
    <property type="match status" value="1"/>
</dbReference>
<keyword evidence="3" id="KW-0227">DNA damage</keyword>
<dbReference type="CTD" id="20244724"/>
<keyword evidence="7" id="KW-0238">DNA-binding</keyword>
<dbReference type="Pfam" id="PF16278">
    <property type="entry name" value="zf-C2HE"/>
    <property type="match status" value="1"/>
</dbReference>
<dbReference type="InterPro" id="IPR036265">
    <property type="entry name" value="HIT-like_sf"/>
</dbReference>
<evidence type="ECO:0000256" key="10">
    <source>
        <dbReference type="PROSITE-ProRule" id="PRU00042"/>
    </source>
</evidence>
<feature type="region of interest" description="Disordered" evidence="12">
    <location>
        <begin position="1"/>
        <end position="27"/>
    </location>
</feature>
<keyword evidence="8" id="KW-0234">DNA repair</keyword>
<dbReference type="SUPFAM" id="SSF54197">
    <property type="entry name" value="HIT-like"/>
    <property type="match status" value="1"/>
</dbReference>
<keyword evidence="4 10" id="KW-0863">Zinc-finger</keyword>
<evidence type="ECO:0000256" key="9">
    <source>
        <dbReference type="ARBA" id="ARBA00023242"/>
    </source>
</evidence>
<dbReference type="SMART" id="SM00355">
    <property type="entry name" value="ZnF_C2H2"/>
    <property type="match status" value="1"/>
</dbReference>
<dbReference type="AlphaFoldDB" id="V4AUV9"/>
<dbReference type="EMBL" id="KB201205">
    <property type="protein sequence ID" value="ESO98755.1"/>
    <property type="molecule type" value="Genomic_DNA"/>
</dbReference>
<dbReference type="InterPro" id="IPR013087">
    <property type="entry name" value="Znf_C2H2_type"/>
</dbReference>
<evidence type="ECO:0008006" key="17">
    <source>
        <dbReference type="Google" id="ProtNLM"/>
    </source>
</evidence>
<dbReference type="InterPro" id="IPR011146">
    <property type="entry name" value="HIT-like"/>
</dbReference>
<dbReference type="GO" id="GO:0008270">
    <property type="term" value="F:zinc ion binding"/>
    <property type="evidence" value="ECO:0007669"/>
    <property type="project" value="UniProtKB-KW"/>
</dbReference>
<dbReference type="Proteomes" id="UP000030746">
    <property type="component" value="Unassembled WGS sequence"/>
</dbReference>
<dbReference type="GO" id="GO:0033699">
    <property type="term" value="F:DNA 5'-adenosine monophosphate hydrolase activity"/>
    <property type="evidence" value="ECO:0007669"/>
    <property type="project" value="TreeGrafter"/>
</dbReference>
<organism evidence="15 16">
    <name type="scientific">Lottia gigantea</name>
    <name type="common">Giant owl limpet</name>
    <dbReference type="NCBI Taxonomy" id="225164"/>
    <lineage>
        <taxon>Eukaryota</taxon>
        <taxon>Metazoa</taxon>
        <taxon>Spiralia</taxon>
        <taxon>Lophotrochozoa</taxon>
        <taxon>Mollusca</taxon>
        <taxon>Gastropoda</taxon>
        <taxon>Patellogastropoda</taxon>
        <taxon>Lottioidea</taxon>
        <taxon>Lottiidae</taxon>
        <taxon>Lottia</taxon>
    </lineage>
</organism>
<dbReference type="PROSITE" id="PS00892">
    <property type="entry name" value="HIT_1"/>
    <property type="match status" value="1"/>
</dbReference>
<dbReference type="OMA" id="CLKTKYH"/>
<evidence type="ECO:0000259" key="14">
    <source>
        <dbReference type="PROSITE" id="PS51084"/>
    </source>
</evidence>
<evidence type="ECO:0000313" key="16">
    <source>
        <dbReference type="Proteomes" id="UP000030746"/>
    </source>
</evidence>
<evidence type="ECO:0000256" key="3">
    <source>
        <dbReference type="ARBA" id="ARBA00022763"/>
    </source>
</evidence>
<feature type="domain" description="C2H2-type" evidence="13">
    <location>
        <begin position="173"/>
        <end position="200"/>
    </location>
</feature>
<dbReference type="PROSITE" id="PS50157">
    <property type="entry name" value="ZINC_FINGER_C2H2_2"/>
    <property type="match status" value="1"/>
</dbReference>
<evidence type="ECO:0000256" key="7">
    <source>
        <dbReference type="ARBA" id="ARBA00023125"/>
    </source>
</evidence>
<dbReference type="OrthoDB" id="3512845at2759"/>
<accession>V4AUV9</accession>
<feature type="domain" description="HIT" evidence="14">
    <location>
        <begin position="25"/>
        <end position="128"/>
    </location>
</feature>
<dbReference type="GO" id="GO:1990165">
    <property type="term" value="F:single-strand break-containing DNA binding"/>
    <property type="evidence" value="ECO:0007669"/>
    <property type="project" value="TreeGrafter"/>
</dbReference>
<dbReference type="InterPro" id="IPR032566">
    <property type="entry name" value="Znf-C2HE"/>
</dbReference>
<dbReference type="PROSITE" id="PS00028">
    <property type="entry name" value="ZINC_FINGER_C2H2_1"/>
    <property type="match status" value="1"/>
</dbReference>
<dbReference type="PANTHER" id="PTHR12486:SF4">
    <property type="entry name" value="APRATAXIN"/>
    <property type="match status" value="1"/>
</dbReference>
<evidence type="ECO:0000256" key="4">
    <source>
        <dbReference type="ARBA" id="ARBA00022771"/>
    </source>
</evidence>
<reference evidence="15 16" key="1">
    <citation type="journal article" date="2013" name="Nature">
        <title>Insights into bilaterian evolution from three spiralian genomes.</title>
        <authorList>
            <person name="Simakov O."/>
            <person name="Marletaz F."/>
            <person name="Cho S.J."/>
            <person name="Edsinger-Gonzales E."/>
            <person name="Havlak P."/>
            <person name="Hellsten U."/>
            <person name="Kuo D.H."/>
            <person name="Larsson T."/>
            <person name="Lv J."/>
            <person name="Arendt D."/>
            <person name="Savage R."/>
            <person name="Osoegawa K."/>
            <person name="de Jong P."/>
            <person name="Grimwood J."/>
            <person name="Chapman J.A."/>
            <person name="Shapiro H."/>
            <person name="Aerts A."/>
            <person name="Otillar R.P."/>
            <person name="Terry A.Y."/>
            <person name="Boore J.L."/>
            <person name="Grigoriev I.V."/>
            <person name="Lindberg D.R."/>
            <person name="Seaver E.C."/>
            <person name="Weisblat D.A."/>
            <person name="Putnam N.H."/>
            <person name="Rokhsar D.S."/>
        </authorList>
    </citation>
    <scope>NUCLEOTIDE SEQUENCE [LARGE SCALE GENOMIC DNA]</scope>
</reference>
<evidence type="ECO:0000256" key="12">
    <source>
        <dbReference type="SAM" id="MobiDB-lite"/>
    </source>
</evidence>
<evidence type="ECO:0000256" key="2">
    <source>
        <dbReference type="ARBA" id="ARBA00022723"/>
    </source>
</evidence>
<dbReference type="GO" id="GO:0003725">
    <property type="term" value="F:double-stranded RNA binding"/>
    <property type="evidence" value="ECO:0007669"/>
    <property type="project" value="TreeGrafter"/>
</dbReference>
<dbReference type="PANTHER" id="PTHR12486">
    <property type="entry name" value="APRATAXIN-RELATED"/>
    <property type="match status" value="1"/>
</dbReference>
<evidence type="ECO:0000256" key="11">
    <source>
        <dbReference type="PROSITE-ProRule" id="PRU00464"/>
    </source>
</evidence>
<evidence type="ECO:0000313" key="15">
    <source>
        <dbReference type="EMBL" id="ESO98755.1"/>
    </source>
</evidence>
<dbReference type="STRING" id="225164.V4AUV9"/>
<dbReference type="RefSeq" id="XP_009050392.1">
    <property type="nucleotide sequence ID" value="XM_009052144.1"/>
</dbReference>
<gene>
    <name evidence="15" type="ORF">LOTGIDRAFT_186969</name>
</gene>
<name>V4AUV9_LOTGI</name>
<dbReference type="GO" id="GO:0000012">
    <property type="term" value="P:single strand break repair"/>
    <property type="evidence" value="ECO:0007669"/>
    <property type="project" value="TreeGrafter"/>
</dbReference>
<protein>
    <recommendedName>
        <fullName evidence="17">HIT domain-containing protein</fullName>
    </recommendedName>
</protein>
<evidence type="ECO:0000256" key="8">
    <source>
        <dbReference type="ARBA" id="ARBA00023204"/>
    </source>
</evidence>
<keyword evidence="6" id="KW-0862">Zinc</keyword>
<keyword evidence="16" id="KW-1185">Reference proteome</keyword>
<dbReference type="FunFam" id="3.30.428.10:FF:000004">
    <property type="entry name" value="aprataxin isoform X2"/>
    <property type="match status" value="1"/>
</dbReference>
<dbReference type="GeneID" id="20244724"/>
<dbReference type="HOGENOM" id="CLU_066882_3_0_1"/>
<keyword evidence="5" id="KW-0378">Hydrolase</keyword>
<dbReference type="Gene3D" id="3.30.428.10">
    <property type="entry name" value="HIT-like"/>
    <property type="match status" value="1"/>
</dbReference>
<dbReference type="InterPro" id="IPR019808">
    <property type="entry name" value="Histidine_triad_CS"/>
</dbReference>
<proteinExistence type="predicted"/>
<evidence type="ECO:0000256" key="5">
    <source>
        <dbReference type="ARBA" id="ARBA00022801"/>
    </source>
</evidence>
<keyword evidence="2" id="KW-0479">Metal-binding</keyword>
<sequence length="203" mass="23233">MTSSVKRKLASSNGDNSKKGPGHWSQALLTSMEDPELKIDEDEKCVSIKDKYPKAKYHFLVLPREKISNLKSLKSEHVGLLKHLQLKGEELAEKADDNLLFRYGYHAVPSMGQLHLHVISQDFNSPCLKTKKHWNSFTTEYFIDSSKIIKQLEKHDMVEINTADSESLLKKDLKCHVCQKQFTTLPALKSHISLHIVTRHKNT</sequence>
<dbReference type="Pfam" id="PF11969">
    <property type="entry name" value="DcpS_C"/>
    <property type="match status" value="1"/>
</dbReference>
<comment type="subcellular location">
    <subcellularLocation>
        <location evidence="1">Nucleus</location>
    </subcellularLocation>
</comment>
<dbReference type="GO" id="GO:0003697">
    <property type="term" value="F:single-stranded DNA binding"/>
    <property type="evidence" value="ECO:0007669"/>
    <property type="project" value="TreeGrafter"/>
</dbReference>
<dbReference type="GO" id="GO:0030983">
    <property type="term" value="F:mismatched DNA binding"/>
    <property type="evidence" value="ECO:0007669"/>
    <property type="project" value="TreeGrafter"/>
</dbReference>
<dbReference type="KEGG" id="lgi:LOTGIDRAFT_186969"/>
<keyword evidence="9" id="KW-0539">Nucleus</keyword>
<evidence type="ECO:0000259" key="13">
    <source>
        <dbReference type="PROSITE" id="PS50157"/>
    </source>
</evidence>